<evidence type="ECO:0000313" key="1">
    <source>
        <dbReference type="EMBL" id="MCT2408062.1"/>
    </source>
</evidence>
<accession>A0ABT2IHP4</accession>
<dbReference type="Proteomes" id="UP001142057">
    <property type="component" value="Unassembled WGS sequence"/>
</dbReference>
<name>A0ABT2IHP4_9FLAO</name>
<organism evidence="1 2">
    <name type="scientific">Chryseobacterium pyrolae</name>
    <dbReference type="NCBI Taxonomy" id="2987481"/>
    <lineage>
        <taxon>Bacteria</taxon>
        <taxon>Pseudomonadati</taxon>
        <taxon>Bacteroidota</taxon>
        <taxon>Flavobacteriia</taxon>
        <taxon>Flavobacteriales</taxon>
        <taxon>Weeksellaceae</taxon>
        <taxon>Chryseobacterium group</taxon>
        <taxon>Chryseobacterium</taxon>
    </lineage>
</organism>
<dbReference type="EMBL" id="JANZQH010000004">
    <property type="protein sequence ID" value="MCT2408062.1"/>
    <property type="molecule type" value="Genomic_DNA"/>
</dbReference>
<gene>
    <name evidence="1" type="ORF">NZD88_10975</name>
</gene>
<evidence type="ECO:0008006" key="3">
    <source>
        <dbReference type="Google" id="ProtNLM"/>
    </source>
</evidence>
<reference evidence="1" key="1">
    <citation type="submission" date="2022-08" db="EMBL/GenBank/DDBJ databases">
        <title>Chryseobacterium antibioticum,isolated from the rhizosphere soil of Pyrola in Tibet.</title>
        <authorList>
            <person name="Kan Y."/>
        </authorList>
    </citation>
    <scope>NUCLEOTIDE SEQUENCE</scope>
    <source>
        <strain evidence="1">Pc2-12</strain>
    </source>
</reference>
<dbReference type="RefSeq" id="WP_259829178.1">
    <property type="nucleotide sequence ID" value="NZ_JANZQH010000004.1"/>
</dbReference>
<protein>
    <recommendedName>
        <fullName evidence="3">Lipocalin-like domain-containing protein</fullName>
    </recommendedName>
</protein>
<evidence type="ECO:0000313" key="2">
    <source>
        <dbReference type="Proteomes" id="UP001142057"/>
    </source>
</evidence>
<comment type="caution">
    <text evidence="1">The sequence shown here is derived from an EMBL/GenBank/DDBJ whole genome shotgun (WGS) entry which is preliminary data.</text>
</comment>
<proteinExistence type="predicted"/>
<keyword evidence="2" id="KW-1185">Reference proteome</keyword>
<sequence>MKYLKLILIFLVINSCKGQTDITDLKTTWYEIKKQGDKYSIIDCGYEGEWFRIKNDSIFEHGVMEDSSFKVHDITKGDNLVSLYISEKEKYDISWIDKKKGIIKKTNNIDGSITKYYVNESHLNKINKVKGSSKDCISSEEFDIDKSKSAENNNYFINGTWNINCENPIGITIKDNELIMTVEPNQYYIHLIKINDKTEKNVTKYKLKSLEGQGSKDVYSEVYFNDKEVAIVKNLGNNKIEFNWLGFYNKVNKQRQYTEPIISNDNPVIMSQCGK</sequence>